<gene>
    <name evidence="1" type="ordered locus">Mfla_0419</name>
</gene>
<dbReference type="STRING" id="265072.Mfla_0419"/>
<evidence type="ECO:0000313" key="1">
    <source>
        <dbReference type="EMBL" id="ABE48689.1"/>
    </source>
</evidence>
<reference evidence="1 2" key="1">
    <citation type="submission" date="2006-03" db="EMBL/GenBank/DDBJ databases">
        <title>Complete sequence of Methylobacillus flagellatus KT.</title>
        <authorList>
            <consortium name="US DOE Joint Genome Institute"/>
            <person name="Copeland A."/>
            <person name="Lucas S."/>
            <person name="Lapidus A."/>
            <person name="Barry K."/>
            <person name="Detter J.C."/>
            <person name="Glavina del Rio T."/>
            <person name="Hammon N."/>
            <person name="Israni S."/>
            <person name="Dalin E."/>
            <person name="Tice H."/>
            <person name="Pitluck S."/>
            <person name="Brettin T."/>
            <person name="Bruce D."/>
            <person name="Han C."/>
            <person name="Tapia R."/>
            <person name="Saunders E."/>
            <person name="Gilna P."/>
            <person name="Schmutz J."/>
            <person name="Larimer F."/>
            <person name="Land M."/>
            <person name="Kyrpides N."/>
            <person name="Anderson I."/>
            <person name="Richardson P."/>
        </authorList>
    </citation>
    <scope>NUCLEOTIDE SEQUENCE [LARGE SCALE GENOMIC DNA]</scope>
    <source>
        <strain evidence="2">KT / ATCC 51484 / DSM 6875</strain>
    </source>
</reference>
<sequence length="136" mass="15199">MKALFRGNVIKGMRLVGVYDDEDQPVIEQYLDQLDGPVTDNDEKLFHQFVDLIPSSQAEQYGDIPPQSRVILVSGSLTRGIVARGPFPARSIALGYAVNLSFGQMTNYYVVDQEPEYMPLRDKLYSLVEKKTAAVA</sequence>
<protein>
    <submittedName>
        <fullName evidence="1">Uncharacterized protein</fullName>
    </submittedName>
</protein>
<organism evidence="1 2">
    <name type="scientific">Methylobacillus flagellatus (strain ATCC 51484 / DSM 6875 / VKM B-1610 / KT)</name>
    <dbReference type="NCBI Taxonomy" id="265072"/>
    <lineage>
        <taxon>Bacteria</taxon>
        <taxon>Pseudomonadati</taxon>
        <taxon>Pseudomonadota</taxon>
        <taxon>Betaproteobacteria</taxon>
        <taxon>Nitrosomonadales</taxon>
        <taxon>Methylophilaceae</taxon>
        <taxon>Methylobacillus</taxon>
    </lineage>
</organism>
<evidence type="ECO:0000313" key="2">
    <source>
        <dbReference type="Proteomes" id="UP000002440"/>
    </source>
</evidence>
<dbReference type="EMBL" id="CP000284">
    <property type="protein sequence ID" value="ABE48689.1"/>
    <property type="molecule type" value="Genomic_DNA"/>
</dbReference>
<dbReference type="AlphaFoldDB" id="Q1H498"/>
<dbReference type="RefSeq" id="WP_011478786.1">
    <property type="nucleotide sequence ID" value="NC_007947.1"/>
</dbReference>
<name>Q1H498_METFK</name>
<dbReference type="KEGG" id="mfa:Mfla_0419"/>
<proteinExistence type="predicted"/>
<dbReference type="OrthoDB" id="8536433at2"/>
<dbReference type="Proteomes" id="UP000002440">
    <property type="component" value="Chromosome"/>
</dbReference>
<accession>Q1H498</accession>
<dbReference type="HOGENOM" id="CLU_1872994_0_0_4"/>
<keyword evidence="2" id="KW-1185">Reference proteome</keyword>